<dbReference type="InterPro" id="IPR050173">
    <property type="entry name" value="ABC_transporter_C-like"/>
</dbReference>
<dbReference type="AlphaFoldDB" id="A0A0C2JG80"/>
<dbReference type="Gene3D" id="1.20.1560.10">
    <property type="entry name" value="ABC transporter type 1, transmembrane domain"/>
    <property type="match status" value="1"/>
</dbReference>
<dbReference type="OMA" id="MWIPTSE"/>
<keyword evidence="5" id="KW-0067">ATP-binding</keyword>
<sequence>MIQSDIFHLLALSDFDPNNYKKLKLTKMGFKYPNVSNMLQLQKGDILEIVGPGVDWWIKVRKVNNISEAEAIQGLVPSSVLVPIKVGYGKSLEDITESEKEMLLPKITFKEMQYFPLFSSFYGKLVTKRENPIKKSNIFSRIFYSWISSYILLGFRRSLVTADMWIPTSEKTIGHMSDTLKKCFPSDCKNKLPLFTMFLRQNKLKFCLALVCKFLQDIIKFFTPFFIKIFISYSANKNRVNWHGFIYCAVLFAIRTADSLLLSKYYEYVTLMGVDFRCLLSSMVYKKIFTARSDCLSKYPQSFQTNLVTVDSYRVQDGVIYMIMVGSCVLQIILCLIYLYYVMGLAFLAGVGVMLLVIPINFLIVKLSKSIEVKQMKLKDERIKLITAIFNGIKLVKLYAWEIPFQSLVYIIRKKELKQISKVRALNSIVYSCMNVVPVFITMATFFAYIKLNEYIDASVAFQSMAIFNILRFPLGFLPDSIQTIITSKVSYVRFQQFLSYPDQPQQTNYISIEKKDDDKASVYIKDGNFSFSEGTEPFLTNINMDLSESIFQFWLFIEKTSNIGNT</sequence>
<evidence type="ECO:0000256" key="4">
    <source>
        <dbReference type="ARBA" id="ARBA00022741"/>
    </source>
</evidence>
<keyword evidence="1 8" id="KW-0728">SH3 domain</keyword>
<dbReference type="GO" id="GO:0140359">
    <property type="term" value="F:ABC-type transporter activity"/>
    <property type="evidence" value="ECO:0007669"/>
    <property type="project" value="InterPro"/>
</dbReference>
<proteinExistence type="predicted"/>
<dbReference type="GO" id="GO:0016020">
    <property type="term" value="C:membrane"/>
    <property type="evidence" value="ECO:0007669"/>
    <property type="project" value="InterPro"/>
</dbReference>
<dbReference type="InterPro" id="IPR036640">
    <property type="entry name" value="ABC1_TM_sf"/>
</dbReference>
<dbReference type="InterPro" id="IPR011527">
    <property type="entry name" value="ABC1_TM_dom"/>
</dbReference>
<keyword evidence="2" id="KW-0813">Transport</keyword>
<name>A0A0C2JG80_THEKT</name>
<evidence type="ECO:0000256" key="5">
    <source>
        <dbReference type="ARBA" id="ARBA00022840"/>
    </source>
</evidence>
<dbReference type="Proteomes" id="UP000031668">
    <property type="component" value="Unassembled WGS sequence"/>
</dbReference>
<feature type="domain" description="SH3" evidence="10">
    <location>
        <begin position="4"/>
        <end position="86"/>
    </location>
</feature>
<comment type="caution">
    <text evidence="12">The sequence shown here is derived from an EMBL/GenBank/DDBJ whole genome shotgun (WGS) entry which is preliminary data.</text>
</comment>
<evidence type="ECO:0000256" key="6">
    <source>
        <dbReference type="ARBA" id="ARBA00022989"/>
    </source>
</evidence>
<keyword evidence="13" id="KW-1185">Reference proteome</keyword>
<dbReference type="FunFam" id="1.20.1560.10:FF:000006">
    <property type="entry name" value="ATP-binding cassette, sub-family C (CFTR/MRP), member 9"/>
    <property type="match status" value="1"/>
</dbReference>
<feature type="transmembrane region" description="Helical" evidence="9">
    <location>
        <begin position="242"/>
        <end position="262"/>
    </location>
</feature>
<dbReference type="EMBL" id="JWZT01002890">
    <property type="protein sequence ID" value="KII68208.1"/>
    <property type="molecule type" value="Genomic_DNA"/>
</dbReference>
<dbReference type="CDD" id="cd18595">
    <property type="entry name" value="ABC_6TM_MRP1_2_3_6_D1_like"/>
    <property type="match status" value="1"/>
</dbReference>
<dbReference type="PROSITE" id="PS50002">
    <property type="entry name" value="SH3"/>
    <property type="match status" value="1"/>
</dbReference>
<evidence type="ECO:0000256" key="1">
    <source>
        <dbReference type="ARBA" id="ARBA00022443"/>
    </source>
</evidence>
<feature type="transmembrane region" description="Helical" evidence="9">
    <location>
        <begin position="347"/>
        <end position="367"/>
    </location>
</feature>
<evidence type="ECO:0000256" key="9">
    <source>
        <dbReference type="SAM" id="Phobius"/>
    </source>
</evidence>
<evidence type="ECO:0000256" key="3">
    <source>
        <dbReference type="ARBA" id="ARBA00022692"/>
    </source>
</evidence>
<dbReference type="SUPFAM" id="SSF90123">
    <property type="entry name" value="ABC transporter transmembrane region"/>
    <property type="match status" value="1"/>
</dbReference>
<dbReference type="InterPro" id="IPR001452">
    <property type="entry name" value="SH3_domain"/>
</dbReference>
<dbReference type="Gene3D" id="2.30.30.40">
    <property type="entry name" value="SH3 Domains"/>
    <property type="match status" value="1"/>
</dbReference>
<evidence type="ECO:0000259" key="11">
    <source>
        <dbReference type="PROSITE" id="PS50929"/>
    </source>
</evidence>
<accession>A0A0C2JG80</accession>
<protein>
    <submittedName>
        <fullName evidence="12">Multidrug resistance-associated protein 1</fullName>
    </submittedName>
</protein>
<dbReference type="OrthoDB" id="6500128at2759"/>
<keyword evidence="6 9" id="KW-1133">Transmembrane helix</keyword>
<keyword evidence="3 9" id="KW-0812">Transmembrane</keyword>
<organism evidence="12 13">
    <name type="scientific">Thelohanellus kitauei</name>
    <name type="common">Myxosporean</name>
    <dbReference type="NCBI Taxonomy" id="669202"/>
    <lineage>
        <taxon>Eukaryota</taxon>
        <taxon>Metazoa</taxon>
        <taxon>Cnidaria</taxon>
        <taxon>Myxozoa</taxon>
        <taxon>Myxosporea</taxon>
        <taxon>Bivalvulida</taxon>
        <taxon>Platysporina</taxon>
        <taxon>Myxobolidae</taxon>
        <taxon>Thelohanellus</taxon>
    </lineage>
</organism>
<dbReference type="PROSITE" id="PS50929">
    <property type="entry name" value="ABC_TM1F"/>
    <property type="match status" value="1"/>
</dbReference>
<feature type="transmembrane region" description="Helical" evidence="9">
    <location>
        <begin position="428"/>
        <end position="450"/>
    </location>
</feature>
<dbReference type="PANTHER" id="PTHR24223:SF447">
    <property type="entry name" value="MULTIDRUG RESISTANCE-ASSOCIATED PROTEIN 5"/>
    <property type="match status" value="1"/>
</dbReference>
<evidence type="ECO:0000313" key="13">
    <source>
        <dbReference type="Proteomes" id="UP000031668"/>
    </source>
</evidence>
<reference evidence="12 13" key="1">
    <citation type="journal article" date="2014" name="Genome Biol. Evol.">
        <title>The genome of the myxosporean Thelohanellus kitauei shows adaptations to nutrient acquisition within its fish host.</title>
        <authorList>
            <person name="Yang Y."/>
            <person name="Xiong J."/>
            <person name="Zhou Z."/>
            <person name="Huo F."/>
            <person name="Miao W."/>
            <person name="Ran C."/>
            <person name="Liu Y."/>
            <person name="Zhang J."/>
            <person name="Feng J."/>
            <person name="Wang M."/>
            <person name="Wang M."/>
            <person name="Wang L."/>
            <person name="Yao B."/>
        </authorList>
    </citation>
    <scope>NUCLEOTIDE SEQUENCE [LARGE SCALE GENOMIC DNA]</scope>
    <source>
        <strain evidence="12">Wuqing</strain>
    </source>
</reference>
<evidence type="ECO:0000256" key="7">
    <source>
        <dbReference type="ARBA" id="ARBA00023136"/>
    </source>
</evidence>
<gene>
    <name evidence="12" type="ORF">RF11_05451</name>
</gene>
<evidence type="ECO:0000313" key="12">
    <source>
        <dbReference type="EMBL" id="KII68208.1"/>
    </source>
</evidence>
<evidence type="ECO:0000256" key="2">
    <source>
        <dbReference type="ARBA" id="ARBA00022448"/>
    </source>
</evidence>
<evidence type="ECO:0000256" key="8">
    <source>
        <dbReference type="PROSITE-ProRule" id="PRU00192"/>
    </source>
</evidence>
<keyword evidence="4" id="KW-0547">Nucleotide-binding</keyword>
<keyword evidence="7 9" id="KW-0472">Membrane</keyword>
<dbReference type="Pfam" id="PF00664">
    <property type="entry name" value="ABC_membrane"/>
    <property type="match status" value="1"/>
</dbReference>
<evidence type="ECO:0000259" key="10">
    <source>
        <dbReference type="PROSITE" id="PS50002"/>
    </source>
</evidence>
<dbReference type="GO" id="GO:0005524">
    <property type="term" value="F:ATP binding"/>
    <property type="evidence" value="ECO:0007669"/>
    <property type="project" value="UniProtKB-KW"/>
</dbReference>
<dbReference type="PANTHER" id="PTHR24223">
    <property type="entry name" value="ATP-BINDING CASSETTE SUB-FAMILY C"/>
    <property type="match status" value="1"/>
</dbReference>
<feature type="domain" description="ABC transmembrane type-1" evidence="11">
    <location>
        <begin position="208"/>
        <end position="487"/>
    </location>
</feature>
<feature type="transmembrane region" description="Helical" evidence="9">
    <location>
        <begin position="319"/>
        <end position="341"/>
    </location>
</feature>